<dbReference type="CDD" id="cd09329">
    <property type="entry name" value="LIM3_abLIM"/>
    <property type="match status" value="1"/>
</dbReference>
<evidence type="ECO:0000259" key="7">
    <source>
        <dbReference type="PROSITE" id="PS50023"/>
    </source>
</evidence>
<feature type="region of interest" description="Disordered" evidence="6">
    <location>
        <begin position="190"/>
        <end position="209"/>
    </location>
</feature>
<feature type="coiled-coil region" evidence="5">
    <location>
        <begin position="270"/>
        <end position="318"/>
    </location>
</feature>
<evidence type="ECO:0000256" key="5">
    <source>
        <dbReference type="SAM" id="Coils"/>
    </source>
</evidence>
<dbReference type="InterPro" id="IPR051618">
    <property type="entry name" value="Actin-binding_LIM"/>
</dbReference>
<keyword evidence="3 4" id="KW-0440">LIM domain</keyword>
<dbReference type="Proteomes" id="UP001497482">
    <property type="component" value="Chromosome 11"/>
</dbReference>
<feature type="compositionally biased region" description="Low complexity" evidence="6">
    <location>
        <begin position="13"/>
        <end position="22"/>
    </location>
</feature>
<evidence type="ECO:0000256" key="1">
    <source>
        <dbReference type="ARBA" id="ARBA00022723"/>
    </source>
</evidence>
<proteinExistence type="predicted"/>
<reference evidence="8 9" key="1">
    <citation type="submission" date="2024-04" db="EMBL/GenBank/DDBJ databases">
        <authorList>
            <person name="Waldvogel A.-M."/>
            <person name="Schoenle A."/>
        </authorList>
    </citation>
    <scope>NUCLEOTIDE SEQUENCE [LARGE SCALE GENOMIC DNA]</scope>
</reference>
<gene>
    <name evidence="8" type="ORF">KC01_LOCUS5142</name>
</gene>
<organism evidence="8 9">
    <name type="scientific">Knipowitschia caucasica</name>
    <name type="common">Caucasian dwarf goby</name>
    <name type="synonym">Pomatoschistus caucasicus</name>
    <dbReference type="NCBI Taxonomy" id="637954"/>
    <lineage>
        <taxon>Eukaryota</taxon>
        <taxon>Metazoa</taxon>
        <taxon>Chordata</taxon>
        <taxon>Craniata</taxon>
        <taxon>Vertebrata</taxon>
        <taxon>Euteleostomi</taxon>
        <taxon>Actinopterygii</taxon>
        <taxon>Neopterygii</taxon>
        <taxon>Teleostei</taxon>
        <taxon>Neoteleostei</taxon>
        <taxon>Acanthomorphata</taxon>
        <taxon>Gobiaria</taxon>
        <taxon>Gobiiformes</taxon>
        <taxon>Gobioidei</taxon>
        <taxon>Gobiidae</taxon>
        <taxon>Gobiinae</taxon>
        <taxon>Knipowitschia</taxon>
    </lineage>
</organism>
<keyword evidence="5" id="KW-0175">Coiled coil</keyword>
<dbReference type="GO" id="GO:0046872">
    <property type="term" value="F:metal ion binding"/>
    <property type="evidence" value="ECO:0007669"/>
    <property type="project" value="UniProtKB-KW"/>
</dbReference>
<dbReference type="InterPro" id="IPR001781">
    <property type="entry name" value="Znf_LIM"/>
</dbReference>
<dbReference type="GO" id="GO:0030032">
    <property type="term" value="P:lamellipodium assembly"/>
    <property type="evidence" value="ECO:0007669"/>
    <property type="project" value="TreeGrafter"/>
</dbReference>
<dbReference type="AlphaFoldDB" id="A0AAV2J6K3"/>
<keyword evidence="9" id="KW-1185">Reference proteome</keyword>
<evidence type="ECO:0000256" key="3">
    <source>
        <dbReference type="ARBA" id="ARBA00023038"/>
    </source>
</evidence>
<feature type="region of interest" description="Disordered" evidence="6">
    <location>
        <begin position="597"/>
        <end position="628"/>
    </location>
</feature>
<dbReference type="FunFam" id="2.10.110.10:FF:000055">
    <property type="entry name" value="Actin binding LIM protein 1"/>
    <property type="match status" value="1"/>
</dbReference>
<sequence length="781" mass="90070">MVQYQPGLYGGTSSSASPASSSSVSPIVCARCGEPCRGEVVRVKSSHFHVHCFTCHDCAGCGQEIRQGQSLLALQRQWHVSCFKCRTCGCALTGEYICKDDVPYCEADYHSQFGIKCDGCSSFISGRVLEAGGKHYHPTCAKCARCQMMFLEGEEMYITGAEVWHPMCKESARLERKLRDLLDGLETRTRRSSGSVYTDSPVHSRHGGSPLHCFLPASEDNIYRKPPIYKRQVRARSLQRRLFRAHLEEKDSEHTDLLLHTDKEKTLPPRELSKDLLKQTKELREQLEVERKEHQASQKALQLENQVLRERMNEMVKNHVQQTLALKNRWQAKCDKHVKKERDHWEEKIEAKDEYIQRLEDQHFAENEDLCNTAQIYEDQVQSLLNTLNLRIEQSNSLQKLLQEEQNKNEALNDQLKEEIKAKTAAQQEAVQLQKQRDKLQAKLGTLTSVLDQKRRANQEAMEKNEDINNQGKEEAKAKTAAQRDMEQLQRERDNLQTKVLSLTAALDQESHEKEQLQAKVQEKERTIDSFTADVSSLRFASNKKEPKISASSQEQIDSLQKTVLKTEQEMTCLKETHEKQMWTMKLKVQEISEALNTSKSNNSALKPEHEELQETTERKQEKRKQRDTLQAKLGTLTAALDQESCEKEQLQAKLQEKERTIDSLTADVSSLRSDLNKEKPKISASSQEQIESLQKKLLKTEQEMTCLKETHEKQMWTMKLKVQEISEALNTSKSNNSALKPEHEELQETTERKQEKRVKWWRKWSFWRGAKVHPMSVPSV</sequence>
<dbReference type="FunFam" id="2.10.110.10:FF:000004">
    <property type="entry name" value="actin-binding LIM protein 1 isoform X1"/>
    <property type="match status" value="1"/>
</dbReference>
<keyword evidence="2 4" id="KW-0862">Zinc</keyword>
<dbReference type="PANTHER" id="PTHR24213:SF9">
    <property type="entry name" value="UNCOORDINATED 115A, ISOFORM B-RELATED"/>
    <property type="match status" value="1"/>
</dbReference>
<evidence type="ECO:0000313" key="8">
    <source>
        <dbReference type="EMBL" id="CAL1573193.1"/>
    </source>
</evidence>
<protein>
    <recommendedName>
        <fullName evidence="7">LIM zinc-binding domain-containing protein</fullName>
    </recommendedName>
</protein>
<dbReference type="PROSITE" id="PS00478">
    <property type="entry name" value="LIM_DOMAIN_1"/>
    <property type="match status" value="1"/>
</dbReference>
<evidence type="ECO:0000256" key="2">
    <source>
        <dbReference type="ARBA" id="ARBA00022833"/>
    </source>
</evidence>
<dbReference type="EMBL" id="OZ035833">
    <property type="protein sequence ID" value="CAL1573193.1"/>
    <property type="molecule type" value="Genomic_DNA"/>
</dbReference>
<name>A0AAV2J6K3_KNICA</name>
<dbReference type="PANTHER" id="PTHR24213">
    <property type="entry name" value="ACTIN-BINDING LIM PROTEIN"/>
    <property type="match status" value="1"/>
</dbReference>
<dbReference type="SMART" id="SM00132">
    <property type="entry name" value="LIM"/>
    <property type="match status" value="2"/>
</dbReference>
<feature type="region of interest" description="Disordered" evidence="6">
    <location>
        <begin position="1"/>
        <end position="22"/>
    </location>
</feature>
<dbReference type="GO" id="GO:0001725">
    <property type="term" value="C:stress fiber"/>
    <property type="evidence" value="ECO:0007669"/>
    <property type="project" value="TreeGrafter"/>
</dbReference>
<feature type="region of interest" description="Disordered" evidence="6">
    <location>
        <begin position="459"/>
        <end position="482"/>
    </location>
</feature>
<evidence type="ECO:0000256" key="6">
    <source>
        <dbReference type="SAM" id="MobiDB-lite"/>
    </source>
</evidence>
<keyword evidence="1 4" id="KW-0479">Metal-binding</keyword>
<dbReference type="GO" id="GO:0051015">
    <property type="term" value="F:actin filament binding"/>
    <property type="evidence" value="ECO:0007669"/>
    <property type="project" value="TreeGrafter"/>
</dbReference>
<dbReference type="CDD" id="cd09330">
    <property type="entry name" value="LIM4_abLIM"/>
    <property type="match status" value="1"/>
</dbReference>
<accession>A0AAV2J6K3</accession>
<feature type="region of interest" description="Disordered" evidence="6">
    <location>
        <begin position="732"/>
        <end position="759"/>
    </location>
</feature>
<evidence type="ECO:0000256" key="4">
    <source>
        <dbReference type="PROSITE-ProRule" id="PRU00125"/>
    </source>
</evidence>
<dbReference type="GO" id="GO:0060271">
    <property type="term" value="P:cilium assembly"/>
    <property type="evidence" value="ECO:0007669"/>
    <property type="project" value="TreeGrafter"/>
</dbReference>
<dbReference type="Pfam" id="PF00412">
    <property type="entry name" value="LIM"/>
    <property type="match status" value="2"/>
</dbReference>
<feature type="domain" description="LIM zinc-binding" evidence="7">
    <location>
        <begin position="56"/>
        <end position="115"/>
    </location>
</feature>
<dbReference type="SUPFAM" id="SSF57716">
    <property type="entry name" value="Glucocorticoid receptor-like (DNA-binding domain)"/>
    <property type="match status" value="4"/>
</dbReference>
<feature type="compositionally biased region" description="Basic and acidic residues" evidence="6">
    <location>
        <begin position="741"/>
        <end position="759"/>
    </location>
</feature>
<dbReference type="Gene3D" id="2.10.110.10">
    <property type="entry name" value="Cysteine Rich Protein"/>
    <property type="match status" value="3"/>
</dbReference>
<feature type="compositionally biased region" description="Basic and acidic residues" evidence="6">
    <location>
        <begin position="607"/>
        <end position="628"/>
    </location>
</feature>
<evidence type="ECO:0000313" key="9">
    <source>
        <dbReference type="Proteomes" id="UP001497482"/>
    </source>
</evidence>
<dbReference type="PROSITE" id="PS50023">
    <property type="entry name" value="LIM_DOMAIN_2"/>
    <property type="match status" value="1"/>
</dbReference>